<dbReference type="OMA" id="GVIFWAW"/>
<dbReference type="Proteomes" id="UP000256718">
    <property type="component" value="Unassembled WGS sequence"/>
</dbReference>
<evidence type="ECO:0000313" key="4">
    <source>
        <dbReference type="EMBL" id="RDY81523.1"/>
    </source>
</evidence>
<dbReference type="EMBL" id="LCVB01000032">
    <property type="protein sequence ID" value="KLJ28238.1"/>
    <property type="molecule type" value="Genomic_DNA"/>
</dbReference>
<dbReference type="PIRSF" id="PIRSF037394">
    <property type="entry name" value="ABC_thiamine-permease_YkoE_prd"/>
    <property type="match status" value="1"/>
</dbReference>
<accession>A0A0E1EGT5</accession>
<feature type="transmembrane region" description="Helical" evidence="1">
    <location>
        <begin position="114"/>
        <end position="132"/>
    </location>
</feature>
<keyword evidence="1" id="KW-0812">Transmembrane</keyword>
<comment type="caution">
    <text evidence="4">The sequence shown here is derived from an EMBL/GenBank/DDBJ whole genome shotgun (WGS) entry which is preliminary data.</text>
</comment>
<dbReference type="Proteomes" id="UP000035174">
    <property type="component" value="Unassembled WGS sequence"/>
</dbReference>
<reference evidence="3 6" key="2">
    <citation type="journal article" date="2016" name="Sci. Rep.">
        <title>Serotype IV Streptococcus agalactiae ST-452 has arisen from large genomic recombination events between CC23 and the hypervirulent CC17 lineages.</title>
        <authorList>
            <person name="Campisi E."/>
            <person name="Rinaudo C.D."/>
            <person name="Donati C."/>
            <person name="Barucco M."/>
            <person name="Torricelli G."/>
            <person name="Edwards M.S."/>
            <person name="Baker C.J."/>
            <person name="Margarit I."/>
            <person name="Rosini R."/>
        </authorList>
    </citation>
    <scope>NUCLEOTIDE SEQUENCE [LARGE SCALE GENOMIC DNA]</scope>
    <source>
        <strain evidence="3 6">CZ-PW-140</strain>
    </source>
</reference>
<dbReference type="Proteomes" id="UP000093122">
    <property type="component" value="Unassembled WGS sequence"/>
</dbReference>
<dbReference type="KEGG" id="sage:EN72_04915"/>
<dbReference type="EMBL" id="QHGZ01000154">
    <property type="protein sequence ID" value="RDY81523.1"/>
    <property type="molecule type" value="Genomic_DNA"/>
</dbReference>
<keyword evidence="1" id="KW-1133">Transmembrane helix</keyword>
<feature type="transmembrane region" description="Helical" evidence="1">
    <location>
        <begin position="66"/>
        <end position="83"/>
    </location>
</feature>
<evidence type="ECO:0000313" key="5">
    <source>
        <dbReference type="Proteomes" id="UP000035174"/>
    </source>
</evidence>
<evidence type="ECO:0000313" key="2">
    <source>
        <dbReference type="EMBL" id="KLJ28238.1"/>
    </source>
</evidence>
<dbReference type="EMBL" id="MAWT01000033">
    <property type="protein sequence ID" value="OCM71139.1"/>
    <property type="molecule type" value="Genomic_DNA"/>
</dbReference>
<dbReference type="RefSeq" id="WP_000777526.1">
    <property type="nucleotide sequence ID" value="NZ_AP018935.1"/>
</dbReference>
<proteinExistence type="predicted"/>
<protein>
    <submittedName>
        <fullName evidence="4">ABC transporter permease</fullName>
    </submittedName>
</protein>
<evidence type="ECO:0000256" key="1">
    <source>
        <dbReference type="SAM" id="Phobius"/>
    </source>
</evidence>
<keyword evidence="1" id="KW-0472">Membrane</keyword>
<gene>
    <name evidence="3" type="ORF">AX245_04805</name>
    <name evidence="4" type="ORF">C4618_06545</name>
    <name evidence="2" type="ORF">WA45_08150</name>
</gene>
<dbReference type="InterPro" id="IPR017195">
    <property type="entry name" value="ABC_thiamin-permease_prd"/>
</dbReference>
<organism evidence="4 7">
    <name type="scientific">Streptococcus agalactiae</name>
    <dbReference type="NCBI Taxonomy" id="1311"/>
    <lineage>
        <taxon>Bacteria</taxon>
        <taxon>Bacillati</taxon>
        <taxon>Bacillota</taxon>
        <taxon>Bacilli</taxon>
        <taxon>Lactobacillales</taxon>
        <taxon>Streptococcaceae</taxon>
        <taxon>Streptococcus</taxon>
    </lineage>
</organism>
<evidence type="ECO:0000313" key="6">
    <source>
        <dbReference type="Proteomes" id="UP000093122"/>
    </source>
</evidence>
<dbReference type="AlphaFoldDB" id="A0A0E1EGT5"/>
<evidence type="ECO:0000313" key="3">
    <source>
        <dbReference type="EMBL" id="OCM71139.1"/>
    </source>
</evidence>
<feature type="transmembrane region" description="Helical" evidence="1">
    <location>
        <begin position="39"/>
        <end position="59"/>
    </location>
</feature>
<reference evidence="2 5" key="1">
    <citation type="journal article" date="2015" name="PLoS ONE">
        <title>Genomic analysis reveals the molecular basis for capsule loss in the group B streptococcus population.</title>
        <authorList>
            <consortium name="DEVANI Consortium"/>
            <person name="Rosini R."/>
            <person name="Campisi E."/>
            <person name="De Chiara M."/>
            <person name="Tettelin H."/>
            <person name="Rinaudo D."/>
            <person name="Toniolo C."/>
            <person name="Metruccio M."/>
            <person name="Guidotti S."/>
            <person name="Sorensen U.B."/>
            <person name="Kilian M."/>
            <person name="Ramirez M."/>
            <person name="Janulczyk R."/>
            <person name="Donati C."/>
            <person name="Grandi G."/>
            <person name="Margarit I."/>
        </authorList>
    </citation>
    <scope>NUCLEOTIDE SEQUENCE [LARGE SCALE GENOMIC DNA]</scope>
    <source>
        <strain evidence="2 5">ES-PW-063</strain>
    </source>
</reference>
<feature type="transmembrane region" description="Helical" evidence="1">
    <location>
        <begin position="138"/>
        <end position="161"/>
    </location>
</feature>
<name>A0A0E1EGT5_STRAG</name>
<evidence type="ECO:0000313" key="7">
    <source>
        <dbReference type="Proteomes" id="UP000256718"/>
    </source>
</evidence>
<dbReference type="Pfam" id="PF09819">
    <property type="entry name" value="ABC_cobalt"/>
    <property type="match status" value="1"/>
</dbReference>
<sequence length="184" mass="20129">MKLSLKDVLLIALLAVVLGVVYFGAGYISNAFVPFVGPIAHEVIYGIWFVAGPMALYILRKPGTAIVAELLAALIEVLIGSIYGPSVLVIGTLQGLGSELGFTLFRYHNYKLPAFILSAILTSIFSFAWSFYANGLSAFSFSYNILMLIVRTVSSIIFFLLTKNICDQLHRSGVLNAYGIHERK</sequence>
<reference evidence="4 7" key="3">
    <citation type="journal article" date="2018" name="Emerg. Microbes Infect.">
        <title>Phenotypic and molecular analysis of nontypeable Group B streptococci: identification of cps2a and hybrid cps2a/cps5 Group B streptococcal capsule gene clusters.</title>
        <authorList>
            <person name="Alhhazmi A."/>
            <person name="Tyrrell G.J."/>
        </authorList>
    </citation>
    <scope>NUCLEOTIDE SEQUENCE [LARGE SCALE GENOMIC DNA]</scope>
    <source>
        <strain evidence="4 7">PLGBS17</strain>
    </source>
</reference>